<keyword evidence="2" id="KW-0812">Transmembrane</keyword>
<sequence>MSRLPHGESAKMTHGVGQVQQLSKDDHNQYTFERFEPHSSVRWRPIFRTLLTGGFVFTLAMSLGGFFFRSNSATTPKMAFPTSSSQTLFEDSQYYSPQQSKVQYEKCSSIVASMTRQFEFNVTITENPDARQWRFLESIAAESHENLRGEVSVNRGDIFQASDILVHVIIGSNHQSDLQNVLFDASVSALALDYIFTGAKDVCTDIQVLVFLRPQPVRLLDVLEIQCQVLDIWFKGSLAWEINTLVAHTWHEHTYQGSSSPDPLITHNVSVSSVSGNLFGYYLATGNLNVSNEKGPIGLLLVPGFEGALQPESITVTTLSGDIHVKALYEHWPSQPLAHITNIHTTDGEITADIPHGSFTNLSSDGGIITRLRPFGAASLDSRSELHTHSQSGLTHLYLTDADTDSLVGGYNPLLKMTSKHHVGNGRLEMKYPDSWFGNMKAQIEHGSLTFEAGVLEEIERGKGYVKAKKGKEGNSQMEARVVDGEMYILLGV</sequence>
<feature type="region of interest" description="Disordered" evidence="1">
    <location>
        <begin position="1"/>
        <end position="23"/>
    </location>
</feature>
<accession>A0A6A5S8D0</accession>
<proteinExistence type="predicted"/>
<keyword evidence="2" id="KW-0472">Membrane</keyword>
<feature type="compositionally biased region" description="Basic and acidic residues" evidence="1">
    <location>
        <begin position="1"/>
        <end position="11"/>
    </location>
</feature>
<protein>
    <submittedName>
        <fullName evidence="3">Uncharacterized protein</fullName>
    </submittedName>
</protein>
<reference evidence="3" key="1">
    <citation type="journal article" date="2020" name="Stud. Mycol.">
        <title>101 Dothideomycetes genomes: a test case for predicting lifestyles and emergence of pathogens.</title>
        <authorList>
            <person name="Haridas S."/>
            <person name="Albert R."/>
            <person name="Binder M."/>
            <person name="Bloem J."/>
            <person name="Labutti K."/>
            <person name="Salamov A."/>
            <person name="Andreopoulos B."/>
            <person name="Baker S."/>
            <person name="Barry K."/>
            <person name="Bills G."/>
            <person name="Bluhm B."/>
            <person name="Cannon C."/>
            <person name="Castanera R."/>
            <person name="Culley D."/>
            <person name="Daum C."/>
            <person name="Ezra D."/>
            <person name="Gonzalez J."/>
            <person name="Henrissat B."/>
            <person name="Kuo A."/>
            <person name="Liang C."/>
            <person name="Lipzen A."/>
            <person name="Lutzoni F."/>
            <person name="Magnuson J."/>
            <person name="Mondo S."/>
            <person name="Nolan M."/>
            <person name="Ohm R."/>
            <person name="Pangilinan J."/>
            <person name="Park H.-J."/>
            <person name="Ramirez L."/>
            <person name="Alfaro M."/>
            <person name="Sun H."/>
            <person name="Tritt A."/>
            <person name="Yoshinaga Y."/>
            <person name="Zwiers L.-H."/>
            <person name="Turgeon B."/>
            <person name="Goodwin S."/>
            <person name="Spatafora J."/>
            <person name="Crous P."/>
            <person name="Grigoriev I."/>
        </authorList>
    </citation>
    <scope>NUCLEOTIDE SEQUENCE</scope>
    <source>
        <strain evidence="3">CBS 161.51</strain>
    </source>
</reference>
<evidence type="ECO:0000256" key="2">
    <source>
        <dbReference type="SAM" id="Phobius"/>
    </source>
</evidence>
<evidence type="ECO:0000256" key="1">
    <source>
        <dbReference type="SAM" id="MobiDB-lite"/>
    </source>
</evidence>
<evidence type="ECO:0000313" key="4">
    <source>
        <dbReference type="Proteomes" id="UP000800038"/>
    </source>
</evidence>
<dbReference type="OrthoDB" id="3539644at2759"/>
<name>A0A6A5S8D0_9PLEO</name>
<keyword evidence="4" id="KW-1185">Reference proteome</keyword>
<organism evidence="3 4">
    <name type="scientific">Clathrospora elynae</name>
    <dbReference type="NCBI Taxonomy" id="706981"/>
    <lineage>
        <taxon>Eukaryota</taxon>
        <taxon>Fungi</taxon>
        <taxon>Dikarya</taxon>
        <taxon>Ascomycota</taxon>
        <taxon>Pezizomycotina</taxon>
        <taxon>Dothideomycetes</taxon>
        <taxon>Pleosporomycetidae</taxon>
        <taxon>Pleosporales</taxon>
        <taxon>Diademaceae</taxon>
        <taxon>Clathrospora</taxon>
    </lineage>
</organism>
<dbReference type="EMBL" id="ML976216">
    <property type="protein sequence ID" value="KAF1936029.1"/>
    <property type="molecule type" value="Genomic_DNA"/>
</dbReference>
<evidence type="ECO:0000313" key="3">
    <source>
        <dbReference type="EMBL" id="KAF1936029.1"/>
    </source>
</evidence>
<gene>
    <name evidence="3" type="ORF">EJ02DRAFT_388081</name>
</gene>
<keyword evidence="2" id="KW-1133">Transmembrane helix</keyword>
<dbReference type="Proteomes" id="UP000800038">
    <property type="component" value="Unassembled WGS sequence"/>
</dbReference>
<feature type="transmembrane region" description="Helical" evidence="2">
    <location>
        <begin position="46"/>
        <end position="68"/>
    </location>
</feature>
<dbReference type="AlphaFoldDB" id="A0A6A5S8D0"/>